<dbReference type="PROSITE" id="PS51257">
    <property type="entry name" value="PROKAR_LIPOPROTEIN"/>
    <property type="match status" value="1"/>
</dbReference>
<evidence type="ECO:0000313" key="2">
    <source>
        <dbReference type="Proteomes" id="UP000239002"/>
    </source>
</evidence>
<dbReference type="EMBL" id="PTJE01000005">
    <property type="protein sequence ID" value="PPK94094.1"/>
    <property type="molecule type" value="Genomic_DNA"/>
</dbReference>
<comment type="caution">
    <text evidence="1">The sequence shown here is derived from an EMBL/GenBank/DDBJ whole genome shotgun (WGS) entry which is preliminary data.</text>
</comment>
<accession>A0A2S6IIP0</accession>
<dbReference type="AlphaFoldDB" id="A0A2S6IIP0"/>
<gene>
    <name evidence="1" type="ORF">LY01_02316</name>
</gene>
<keyword evidence="2" id="KW-1185">Reference proteome</keyword>
<name>A0A2S6IIP0_9FLAO</name>
<reference evidence="1 2" key="1">
    <citation type="submission" date="2018-02" db="EMBL/GenBank/DDBJ databases">
        <title>Genomic Encyclopedia of Archaeal and Bacterial Type Strains, Phase II (KMG-II): from individual species to whole genera.</title>
        <authorList>
            <person name="Goeker M."/>
        </authorList>
    </citation>
    <scope>NUCLEOTIDE SEQUENCE [LARGE SCALE GENOMIC DNA]</scope>
    <source>
        <strain evidence="1 2">DSM 16809</strain>
    </source>
</reference>
<protein>
    <submittedName>
        <fullName evidence="1">Uncharacterized protein</fullName>
    </submittedName>
</protein>
<sequence>MKKLIVLIAVIFAISSCKEDTKAPTTTGDSSHMIPSNTRNVKTSVKSSGNVTVVDKTKSTPAIAQDLIAFNGLEALKYIELEGLKPEMNLEELQNVNIKANQNMEPTIKVSGDGQIPIYQITKSGFPMVDIYYTADQVTDIALTHKNATPPKMIGIGNTYADLLSVYPNAKAMGSEVESRVTVTVDNVVFTLNVNHGINEVYDAPLTSKIKYLSFK</sequence>
<organism evidence="1 2">
    <name type="scientific">Nonlabens xylanidelens</name>
    <dbReference type="NCBI Taxonomy" id="191564"/>
    <lineage>
        <taxon>Bacteria</taxon>
        <taxon>Pseudomonadati</taxon>
        <taxon>Bacteroidota</taxon>
        <taxon>Flavobacteriia</taxon>
        <taxon>Flavobacteriales</taxon>
        <taxon>Flavobacteriaceae</taxon>
        <taxon>Nonlabens</taxon>
    </lineage>
</organism>
<proteinExistence type="predicted"/>
<dbReference type="RefSeq" id="WP_104515988.1">
    <property type="nucleotide sequence ID" value="NZ_MQVW01000002.1"/>
</dbReference>
<dbReference type="Proteomes" id="UP000239002">
    <property type="component" value="Unassembled WGS sequence"/>
</dbReference>
<evidence type="ECO:0000313" key="1">
    <source>
        <dbReference type="EMBL" id="PPK94094.1"/>
    </source>
</evidence>